<protein>
    <recommendedName>
        <fullName evidence="5">ABC transporter domain-containing protein</fullName>
    </recommendedName>
</protein>
<organism evidence="6 7">
    <name type="scientific">Herpetosiphon geysericola</name>
    <dbReference type="NCBI Taxonomy" id="70996"/>
    <lineage>
        <taxon>Bacteria</taxon>
        <taxon>Bacillati</taxon>
        <taxon>Chloroflexota</taxon>
        <taxon>Chloroflexia</taxon>
        <taxon>Herpetosiphonales</taxon>
        <taxon>Herpetosiphonaceae</taxon>
        <taxon>Herpetosiphon</taxon>
    </lineage>
</organism>
<comment type="caution">
    <text evidence="6">The sequence shown here is derived from an EMBL/GenBank/DDBJ whole genome shotgun (WGS) entry which is preliminary data.</text>
</comment>
<dbReference type="STRING" id="70996.SE18_13765"/>
<dbReference type="OrthoDB" id="9809205at2"/>
<dbReference type="Proteomes" id="UP000050277">
    <property type="component" value="Unassembled WGS sequence"/>
</dbReference>
<dbReference type="InterPro" id="IPR003439">
    <property type="entry name" value="ABC_transporter-like_ATP-bd"/>
</dbReference>
<proteinExistence type="inferred from homology"/>
<evidence type="ECO:0000256" key="4">
    <source>
        <dbReference type="ARBA" id="ARBA00022840"/>
    </source>
</evidence>
<dbReference type="Gene3D" id="3.40.50.300">
    <property type="entry name" value="P-loop containing nucleotide triphosphate hydrolases"/>
    <property type="match status" value="1"/>
</dbReference>
<reference evidence="6 7" key="1">
    <citation type="submission" date="2015-07" db="EMBL/GenBank/DDBJ databases">
        <title>Whole genome sequence of Herpetosiphon geysericola DSM 7119.</title>
        <authorList>
            <person name="Hemp J."/>
            <person name="Ward L.M."/>
            <person name="Pace L.A."/>
            <person name="Fischer W.W."/>
        </authorList>
    </citation>
    <scope>NUCLEOTIDE SEQUENCE [LARGE SCALE GENOMIC DNA]</scope>
    <source>
        <strain evidence="6 7">DSM 7119</strain>
    </source>
</reference>
<dbReference type="InterPro" id="IPR003593">
    <property type="entry name" value="AAA+_ATPase"/>
</dbReference>
<evidence type="ECO:0000313" key="6">
    <source>
        <dbReference type="EMBL" id="KPL85963.1"/>
    </source>
</evidence>
<dbReference type="GO" id="GO:0005524">
    <property type="term" value="F:ATP binding"/>
    <property type="evidence" value="ECO:0007669"/>
    <property type="project" value="UniProtKB-KW"/>
</dbReference>
<keyword evidence="4" id="KW-0067">ATP-binding</keyword>
<comment type="similarity">
    <text evidence="1">Belongs to the ABC transporter superfamily.</text>
</comment>
<evidence type="ECO:0000313" key="7">
    <source>
        <dbReference type="Proteomes" id="UP000050277"/>
    </source>
</evidence>
<evidence type="ECO:0000256" key="2">
    <source>
        <dbReference type="ARBA" id="ARBA00022448"/>
    </source>
</evidence>
<dbReference type="PROSITE" id="PS50893">
    <property type="entry name" value="ABC_TRANSPORTER_2"/>
    <property type="match status" value="1"/>
</dbReference>
<keyword evidence="3" id="KW-0547">Nucleotide-binding</keyword>
<dbReference type="PATRIC" id="fig|70996.4.peg.3380"/>
<dbReference type="RefSeq" id="WP_054535038.1">
    <property type="nucleotide sequence ID" value="NZ_LGKP01000022.1"/>
</dbReference>
<dbReference type="SUPFAM" id="SSF52540">
    <property type="entry name" value="P-loop containing nucleoside triphosphate hydrolases"/>
    <property type="match status" value="1"/>
</dbReference>
<accession>A0A0P6YL56</accession>
<dbReference type="CDD" id="cd03230">
    <property type="entry name" value="ABC_DR_subfamily_A"/>
    <property type="match status" value="1"/>
</dbReference>
<dbReference type="SMART" id="SM00382">
    <property type="entry name" value="AAA"/>
    <property type="match status" value="1"/>
</dbReference>
<evidence type="ECO:0000259" key="5">
    <source>
        <dbReference type="PROSITE" id="PS50893"/>
    </source>
</evidence>
<name>A0A0P6YL56_9CHLR</name>
<keyword evidence="2" id="KW-0813">Transport</keyword>
<dbReference type="AlphaFoldDB" id="A0A0P6YL56"/>
<dbReference type="InterPro" id="IPR027417">
    <property type="entry name" value="P-loop_NTPase"/>
</dbReference>
<dbReference type="EMBL" id="LGKP01000022">
    <property type="protein sequence ID" value="KPL85963.1"/>
    <property type="molecule type" value="Genomic_DNA"/>
</dbReference>
<dbReference type="PANTHER" id="PTHR43335">
    <property type="entry name" value="ABC TRANSPORTER, ATP-BINDING PROTEIN"/>
    <property type="match status" value="1"/>
</dbReference>
<evidence type="ECO:0000256" key="1">
    <source>
        <dbReference type="ARBA" id="ARBA00005417"/>
    </source>
</evidence>
<evidence type="ECO:0000256" key="3">
    <source>
        <dbReference type="ARBA" id="ARBA00022741"/>
    </source>
</evidence>
<keyword evidence="7" id="KW-1185">Reference proteome</keyword>
<gene>
    <name evidence="6" type="ORF">SE18_13765</name>
</gene>
<dbReference type="GO" id="GO:0016887">
    <property type="term" value="F:ATP hydrolysis activity"/>
    <property type="evidence" value="ECO:0007669"/>
    <property type="project" value="InterPro"/>
</dbReference>
<feature type="domain" description="ABC transporter" evidence="5">
    <location>
        <begin position="4"/>
        <end position="230"/>
    </location>
</feature>
<dbReference type="Pfam" id="PF00005">
    <property type="entry name" value="ABC_tran"/>
    <property type="match status" value="1"/>
</dbReference>
<sequence length="323" mass="35252">MTALLLENIVKRFDTTTILRQLNLMVQEGQVYGLLGANGAGKSTLIHLIMGFLYPDSGRIEVFGKTPAAMHGQIGYLPERLRYHTHCSAREYLTYMGNFGGQRGASLASRVNDLLELVGLSEAADKRMRTYSKGMTQRVGIAQALLADPQLLLIDEPSSGLDPQGQLEMRDLLLDLRSQGHTILICSHQLDEIEAVCNRVGILVQGALAAETDLAQLTGTNGIVLTLKETPTAALDFGLRSIDPSIVRDDRFITVPENNPALQGRLLQLLLDEGYTVSSLQPTLGNLRDLYLHVVSGKEPPAEMQPQAPLAILDSLLASEEQQ</sequence>
<dbReference type="PANTHER" id="PTHR43335:SF11">
    <property type="entry name" value="ABC TRANSPORTER RELATED"/>
    <property type="match status" value="1"/>
</dbReference>